<evidence type="ECO:0000259" key="13">
    <source>
        <dbReference type="Pfam" id="PF06974"/>
    </source>
</evidence>
<evidence type="ECO:0000256" key="9">
    <source>
        <dbReference type="ARBA" id="ARBA00023315"/>
    </source>
</evidence>
<keyword evidence="8" id="KW-0443">Lipid metabolism</keyword>
<sequence>MDRTEDGPPATGAARRLRSAGPRRLGGTWTHVRPVERIGPGDLVELVTDVGPVPLNVGALLVLADTDAATVEAVLAQRLASLPRLRQRLAQPPWGLGRPYWVDDPGFDVGAHLSRARCPAPGDDTALLALALDTVTRPLPRSRPLWRGLVVELSGGGVAVVVVLHHVLADGIGGLAMLARLADGVPAPPGRHPAPRPAPGVIDLLADRAAELVRTLRAARAAVPLLRRGRAELGLGGIPAPRCSLNAPTGPRRRVVTVEADLAPLRTAAHRCGGTVNDVLLVATGGALADLLRARGERVAELVVSVPVSSRPAAAADDLGNQVGVMPVRVPATGDAPERLATVAGRTRAQKSRVRGASAALVGPAFRFLAAMGVFRWFVDRQRLVNSFLTNMTGPAERLTLAGAPVLRLVPITTTSGNVAVAFAALSYAGRLSVTVIVDPDLVPDLDALATGLRRQLHAITRSVGARPGRLPGDRRG</sequence>
<comment type="pathway">
    <text evidence="1">Glycerolipid metabolism; triacylglycerol biosynthesis.</text>
</comment>
<organism evidence="14 15">
    <name type="scientific">Georgenia thermotolerans</name>
    <dbReference type="NCBI Taxonomy" id="527326"/>
    <lineage>
        <taxon>Bacteria</taxon>
        <taxon>Bacillati</taxon>
        <taxon>Actinomycetota</taxon>
        <taxon>Actinomycetes</taxon>
        <taxon>Micrococcales</taxon>
        <taxon>Bogoriellaceae</taxon>
        <taxon>Georgenia</taxon>
    </lineage>
</organism>
<dbReference type="Proteomes" id="UP000451860">
    <property type="component" value="Unassembled WGS sequence"/>
</dbReference>
<evidence type="ECO:0000256" key="3">
    <source>
        <dbReference type="ARBA" id="ARBA00009587"/>
    </source>
</evidence>
<keyword evidence="9" id="KW-0012">Acyltransferase</keyword>
<dbReference type="InterPro" id="IPR023213">
    <property type="entry name" value="CAT-like_dom_sf"/>
</dbReference>
<dbReference type="AlphaFoldDB" id="A0A7J5UKS9"/>
<name>A0A7J5UKS9_9MICO</name>
<evidence type="ECO:0000256" key="7">
    <source>
        <dbReference type="ARBA" id="ARBA00022798"/>
    </source>
</evidence>
<evidence type="ECO:0000259" key="12">
    <source>
        <dbReference type="Pfam" id="PF03007"/>
    </source>
</evidence>
<evidence type="ECO:0000313" key="15">
    <source>
        <dbReference type="Proteomes" id="UP000451860"/>
    </source>
</evidence>
<keyword evidence="7" id="KW-0319">Glycerol metabolism</keyword>
<evidence type="ECO:0000313" key="14">
    <source>
        <dbReference type="EMBL" id="KAE8762890.1"/>
    </source>
</evidence>
<evidence type="ECO:0000256" key="2">
    <source>
        <dbReference type="ARBA" id="ARBA00005189"/>
    </source>
</evidence>
<evidence type="ECO:0000256" key="6">
    <source>
        <dbReference type="ARBA" id="ARBA00022679"/>
    </source>
</evidence>
<dbReference type="PANTHER" id="PTHR31650:SF1">
    <property type="entry name" value="WAX ESTER SYNTHASE_DIACYLGLYCEROL ACYLTRANSFERASE 4-RELATED"/>
    <property type="match status" value="1"/>
</dbReference>
<comment type="catalytic activity">
    <reaction evidence="10">
        <text>an acyl-CoA + a 1,2-diacyl-sn-glycerol = a triacyl-sn-glycerol + CoA</text>
        <dbReference type="Rhea" id="RHEA:10868"/>
        <dbReference type="ChEBI" id="CHEBI:17815"/>
        <dbReference type="ChEBI" id="CHEBI:57287"/>
        <dbReference type="ChEBI" id="CHEBI:58342"/>
        <dbReference type="ChEBI" id="CHEBI:64615"/>
        <dbReference type="EC" id="2.3.1.20"/>
    </reaction>
</comment>
<feature type="region of interest" description="Disordered" evidence="11">
    <location>
        <begin position="1"/>
        <end position="26"/>
    </location>
</feature>
<dbReference type="GO" id="GO:0005886">
    <property type="term" value="C:plasma membrane"/>
    <property type="evidence" value="ECO:0007669"/>
    <property type="project" value="TreeGrafter"/>
</dbReference>
<dbReference type="SUPFAM" id="SSF52777">
    <property type="entry name" value="CoA-dependent acyltransferases"/>
    <property type="match status" value="2"/>
</dbReference>
<evidence type="ECO:0000256" key="8">
    <source>
        <dbReference type="ARBA" id="ARBA00023098"/>
    </source>
</evidence>
<dbReference type="Pfam" id="PF06974">
    <property type="entry name" value="WS_DGAT_C"/>
    <property type="match status" value="1"/>
</dbReference>
<dbReference type="GO" id="GO:0019432">
    <property type="term" value="P:triglyceride biosynthetic process"/>
    <property type="evidence" value="ECO:0007669"/>
    <property type="project" value="UniProtKB-UniPathway"/>
</dbReference>
<feature type="domain" description="O-acyltransferase WSD1 C-terminal" evidence="13">
    <location>
        <begin position="320"/>
        <end position="460"/>
    </location>
</feature>
<dbReference type="EMBL" id="WHJE01000113">
    <property type="protein sequence ID" value="KAE8762890.1"/>
    <property type="molecule type" value="Genomic_DNA"/>
</dbReference>
<dbReference type="Gene3D" id="3.30.559.30">
    <property type="entry name" value="Nonribosomal peptide synthetase, condensation domain"/>
    <property type="match status" value="1"/>
</dbReference>
<dbReference type="OrthoDB" id="9810950at2"/>
<evidence type="ECO:0000256" key="10">
    <source>
        <dbReference type="ARBA" id="ARBA00048109"/>
    </source>
</evidence>
<dbReference type="InterPro" id="IPR045034">
    <property type="entry name" value="O-acyltransferase_WSD1-like"/>
</dbReference>
<dbReference type="GO" id="GO:0071731">
    <property type="term" value="P:response to nitric oxide"/>
    <property type="evidence" value="ECO:0007669"/>
    <property type="project" value="TreeGrafter"/>
</dbReference>
<keyword evidence="5" id="KW-0444">Lipid biosynthesis</keyword>
<dbReference type="GO" id="GO:0051701">
    <property type="term" value="P:biological process involved in interaction with host"/>
    <property type="evidence" value="ECO:0007669"/>
    <property type="project" value="TreeGrafter"/>
</dbReference>
<evidence type="ECO:0000256" key="5">
    <source>
        <dbReference type="ARBA" id="ARBA00022516"/>
    </source>
</evidence>
<comment type="similarity">
    <text evidence="3">Belongs to the long-chain O-acyltransferase family.</text>
</comment>
<dbReference type="Gene3D" id="3.30.559.10">
    <property type="entry name" value="Chloramphenicol acetyltransferase-like domain"/>
    <property type="match status" value="1"/>
</dbReference>
<protein>
    <recommendedName>
        <fullName evidence="4">diacylglycerol O-acyltransferase</fullName>
        <ecNumber evidence="4">2.3.1.20</ecNumber>
    </recommendedName>
</protein>
<dbReference type="GO" id="GO:0006071">
    <property type="term" value="P:glycerol metabolic process"/>
    <property type="evidence" value="ECO:0007669"/>
    <property type="project" value="UniProtKB-KW"/>
</dbReference>
<evidence type="ECO:0000256" key="4">
    <source>
        <dbReference type="ARBA" id="ARBA00013244"/>
    </source>
</evidence>
<dbReference type="UniPathway" id="UPA00282"/>
<reference evidence="14 15" key="1">
    <citation type="submission" date="2019-10" db="EMBL/GenBank/DDBJ databases">
        <title>Georgenia wutianyii sp. nov. and Georgenia yuyongxinii sp. nov. isolated from plateau pika (Ochotona curzoniae) in the Qinghai-Tibet plateau of China.</title>
        <authorList>
            <person name="Tian Z."/>
        </authorList>
    </citation>
    <scope>NUCLEOTIDE SEQUENCE [LARGE SCALE GENOMIC DNA]</scope>
    <source>
        <strain evidence="14 15">DSM 21501</strain>
    </source>
</reference>
<dbReference type="Pfam" id="PF03007">
    <property type="entry name" value="WS_DGAT_cat"/>
    <property type="match status" value="1"/>
</dbReference>
<dbReference type="InterPro" id="IPR004255">
    <property type="entry name" value="O-acyltransferase_WSD1_N"/>
</dbReference>
<feature type="domain" description="O-acyltransferase WSD1-like N-terminal" evidence="12">
    <location>
        <begin position="49"/>
        <end position="279"/>
    </location>
</feature>
<gene>
    <name evidence="14" type="ORF">GB883_17005</name>
</gene>
<dbReference type="InterPro" id="IPR009721">
    <property type="entry name" value="O-acyltransferase_WSD1_C"/>
</dbReference>
<comment type="pathway">
    <text evidence="2">Lipid metabolism.</text>
</comment>
<accession>A0A7J5UKS9</accession>
<dbReference type="GO" id="GO:0001666">
    <property type="term" value="P:response to hypoxia"/>
    <property type="evidence" value="ECO:0007669"/>
    <property type="project" value="TreeGrafter"/>
</dbReference>
<dbReference type="EC" id="2.3.1.20" evidence="4"/>
<proteinExistence type="inferred from homology"/>
<dbReference type="PANTHER" id="PTHR31650">
    <property type="entry name" value="O-ACYLTRANSFERASE (WSD1-LIKE) FAMILY PROTEIN"/>
    <property type="match status" value="1"/>
</dbReference>
<comment type="caution">
    <text evidence="14">The sequence shown here is derived from an EMBL/GenBank/DDBJ whole genome shotgun (WGS) entry which is preliminary data.</text>
</comment>
<evidence type="ECO:0000256" key="11">
    <source>
        <dbReference type="SAM" id="MobiDB-lite"/>
    </source>
</evidence>
<dbReference type="GO" id="GO:0004144">
    <property type="term" value="F:diacylglycerol O-acyltransferase activity"/>
    <property type="evidence" value="ECO:0007669"/>
    <property type="project" value="UniProtKB-EC"/>
</dbReference>
<evidence type="ECO:0000256" key="1">
    <source>
        <dbReference type="ARBA" id="ARBA00004771"/>
    </source>
</evidence>
<keyword evidence="6" id="KW-0808">Transferase</keyword>
<keyword evidence="15" id="KW-1185">Reference proteome</keyword>